<dbReference type="PANTHER" id="PTHR32097">
    <property type="entry name" value="CAMP-BINDING PROTEIN 1-RELATED"/>
    <property type="match status" value="1"/>
</dbReference>
<accession>A0ABQ2S9L9</accession>
<dbReference type="InterPro" id="IPR002035">
    <property type="entry name" value="VWF_A"/>
</dbReference>
<evidence type="ECO:0000259" key="1">
    <source>
        <dbReference type="PROSITE" id="PS50234"/>
    </source>
</evidence>
<organism evidence="2 3">
    <name type="scientific">Deinococcus sedimenti</name>
    <dbReference type="NCBI Taxonomy" id="1867090"/>
    <lineage>
        <taxon>Bacteria</taxon>
        <taxon>Thermotogati</taxon>
        <taxon>Deinococcota</taxon>
        <taxon>Deinococci</taxon>
        <taxon>Deinococcales</taxon>
        <taxon>Deinococcaceae</taxon>
        <taxon>Deinococcus</taxon>
    </lineage>
</organism>
<proteinExistence type="predicted"/>
<reference evidence="3" key="1">
    <citation type="journal article" date="2019" name="Int. J. Syst. Evol. Microbiol.">
        <title>The Global Catalogue of Microorganisms (GCM) 10K type strain sequencing project: providing services to taxonomists for standard genome sequencing and annotation.</title>
        <authorList>
            <consortium name="The Broad Institute Genomics Platform"/>
            <consortium name="The Broad Institute Genome Sequencing Center for Infectious Disease"/>
            <person name="Wu L."/>
            <person name="Ma J."/>
        </authorList>
    </citation>
    <scope>NUCLEOTIDE SEQUENCE [LARGE SCALE GENOMIC DNA]</scope>
    <source>
        <strain evidence="3">JCM 31405</strain>
    </source>
</reference>
<dbReference type="CDD" id="cd06974">
    <property type="entry name" value="TerD_like"/>
    <property type="match status" value="1"/>
</dbReference>
<dbReference type="InterPro" id="IPR019303">
    <property type="entry name" value="vWA_TerF_C"/>
</dbReference>
<evidence type="ECO:0000313" key="2">
    <source>
        <dbReference type="EMBL" id="GGS03705.1"/>
    </source>
</evidence>
<comment type="caution">
    <text evidence="2">The sequence shown here is derived from an EMBL/GenBank/DDBJ whole genome shotgun (WGS) entry which is preliminary data.</text>
</comment>
<dbReference type="EMBL" id="BMQN01000012">
    <property type="protein sequence ID" value="GGS03705.1"/>
    <property type="molecule type" value="Genomic_DNA"/>
</dbReference>
<dbReference type="SMART" id="SM00327">
    <property type="entry name" value="VWA"/>
    <property type="match status" value="1"/>
</dbReference>
<feature type="domain" description="VWFA" evidence="1">
    <location>
        <begin position="219"/>
        <end position="413"/>
    </location>
</feature>
<sequence length="627" mass="67239">MPPLLKGQRLPLGPQHTGLILTLHAELDHPDVDLSLFALDDARTIRDDAYLTFFNQPTSPNGEIRMTAAGAGVQFTLSLDQLPPWISRLVLCATSDSQPIGRLRRGQVTVTPSSGDALNFDLSPGGDELAVMLVEVYRHQGAWRVTAVEQGFNGGMDALVRSFGGEVADEVPAAPAPVDPPPPIPAAPAAPEPTTKVELRKQQVGVVLTKAGISGLKARVMVVMDASGSMGSLYSRGTVQETLERLIPVAARLDDNNAMEFWYYADRFARMGDLDEDSVLGVAGTQMPQITGVVPAVRKIGYGNNEPPVMQDVLSIHRAAAAEDRAEGAPIMPTLVLFITDGGISGGTSRQIETIIKDSARDALFWQFVGLGNANYGVLAKLDTLQGRAIDNSGFFAVDDIDRISDEQLYTRMLSEFAAWWKKWSSLGLDSATPASSGARPPAPAAPTGQVSLKKNTSVNIQKGKKITITLSWAGSGDLDLYAFYVLKNGSTGKVYYKDKGAAATPPYITLSGDSRRAGKETAVIHRPDELAHVLFAAYSAVSNGAGSFASYKPTTIFTDDLGQEVRAPVLGRNHFSFWVALSAIDLTGAQAKISHLERYSSFGTERSPILHASGKLEMNKGVIEFK</sequence>
<gene>
    <name evidence="2" type="ORF">GCM10008960_32800</name>
</gene>
<dbReference type="InterPro" id="IPR003325">
    <property type="entry name" value="TerD"/>
</dbReference>
<dbReference type="PANTHER" id="PTHR32097:SF3">
    <property type="entry name" value="TELLURITE RESISTANCE PROTEIN"/>
    <property type="match status" value="1"/>
</dbReference>
<dbReference type="InterPro" id="IPR036465">
    <property type="entry name" value="vWFA_dom_sf"/>
</dbReference>
<dbReference type="InterPro" id="IPR051324">
    <property type="entry name" value="Stress/Tellurium_Resist"/>
</dbReference>
<dbReference type="Pfam" id="PF10138">
    <property type="entry name" value="vWA-TerF-like"/>
    <property type="match status" value="1"/>
</dbReference>
<dbReference type="Gene3D" id="2.60.60.30">
    <property type="entry name" value="sav2460 like domains"/>
    <property type="match status" value="1"/>
</dbReference>
<dbReference type="PROSITE" id="PS50234">
    <property type="entry name" value="VWFA"/>
    <property type="match status" value="1"/>
</dbReference>
<dbReference type="SUPFAM" id="SSF53300">
    <property type="entry name" value="vWA-like"/>
    <property type="match status" value="1"/>
</dbReference>
<evidence type="ECO:0000313" key="3">
    <source>
        <dbReference type="Proteomes" id="UP000644548"/>
    </source>
</evidence>
<dbReference type="Proteomes" id="UP000644548">
    <property type="component" value="Unassembled WGS sequence"/>
</dbReference>
<dbReference type="RefSeq" id="WP_189074256.1">
    <property type="nucleotide sequence ID" value="NZ_BMQN01000012.1"/>
</dbReference>
<name>A0ABQ2S9L9_9DEIO</name>
<dbReference type="Pfam" id="PF02342">
    <property type="entry name" value="TerD"/>
    <property type="match status" value="1"/>
</dbReference>
<keyword evidence="3" id="KW-1185">Reference proteome</keyword>
<protein>
    <recommendedName>
        <fullName evidence="1">VWFA domain-containing protein</fullName>
    </recommendedName>
</protein>